<dbReference type="CDD" id="cd05403">
    <property type="entry name" value="NT_KNTase_like"/>
    <property type="match status" value="1"/>
</dbReference>
<sequence length="96" mass="10888">MAIRLATEETKTISDTIYGFDKNAAIFLFGSRTDESKKGGDIDLLIISGKILYNERRKIKLELLKKLGDRKIDLIIADNPDKNAFIQFAYKHGVKL</sequence>
<dbReference type="AlphaFoldDB" id="A0A520XAB9"/>
<name>A0A520XAB9_9DELT</name>
<evidence type="ECO:0000259" key="1">
    <source>
        <dbReference type="Pfam" id="PF18765"/>
    </source>
</evidence>
<dbReference type="SUPFAM" id="SSF81301">
    <property type="entry name" value="Nucleotidyltransferase"/>
    <property type="match status" value="1"/>
</dbReference>
<feature type="domain" description="Polymerase beta nucleotidyltransferase" evidence="1">
    <location>
        <begin position="12"/>
        <end position="94"/>
    </location>
</feature>
<dbReference type="Gene3D" id="3.30.460.10">
    <property type="entry name" value="Beta Polymerase, domain 2"/>
    <property type="match status" value="1"/>
</dbReference>
<comment type="caution">
    <text evidence="2">The sequence shown here is derived from an EMBL/GenBank/DDBJ whole genome shotgun (WGS) entry which is preliminary data.</text>
</comment>
<dbReference type="InterPro" id="IPR041633">
    <property type="entry name" value="Polbeta"/>
</dbReference>
<reference evidence="2 3" key="1">
    <citation type="submission" date="2019-01" db="EMBL/GenBank/DDBJ databases">
        <title>Insights into ecological role of a new deltaproteobacterial order Candidatus Sinidesulfobacterales (Sva0485) by metagenomics and metatranscriptomics.</title>
        <authorList>
            <person name="Tan S."/>
            <person name="Liu J."/>
            <person name="Fang Y."/>
            <person name="Hedlund B."/>
            <person name="Lian Z.-H."/>
            <person name="Huang L.-Y."/>
            <person name="Li J.-T."/>
            <person name="Huang L.-N."/>
            <person name="Li W.-J."/>
            <person name="Jiang H.-C."/>
            <person name="Dong H.-L."/>
            <person name="Shu W.-S."/>
        </authorList>
    </citation>
    <scope>NUCLEOTIDE SEQUENCE [LARGE SCALE GENOMIC DNA]</scope>
    <source>
        <strain evidence="2">AP4</strain>
    </source>
</reference>
<organism evidence="2 3">
    <name type="scientific">Candidatus Acidulodesulfobacterium acidiphilum</name>
    <dbReference type="NCBI Taxonomy" id="2597224"/>
    <lineage>
        <taxon>Bacteria</taxon>
        <taxon>Deltaproteobacteria</taxon>
        <taxon>Candidatus Acidulodesulfobacterales</taxon>
        <taxon>Candidatus Acidulodesulfobacterium</taxon>
    </lineage>
</organism>
<proteinExistence type="predicted"/>
<gene>
    <name evidence="2" type="ORF">EVJ48_07695</name>
</gene>
<dbReference type="EMBL" id="SHMQ01000024">
    <property type="protein sequence ID" value="RZV38106.1"/>
    <property type="molecule type" value="Genomic_DNA"/>
</dbReference>
<dbReference type="InterPro" id="IPR043519">
    <property type="entry name" value="NT_sf"/>
</dbReference>
<evidence type="ECO:0000313" key="2">
    <source>
        <dbReference type="EMBL" id="RZV38106.1"/>
    </source>
</evidence>
<dbReference type="Pfam" id="PF18765">
    <property type="entry name" value="Polbeta"/>
    <property type="match status" value="1"/>
</dbReference>
<protein>
    <submittedName>
        <fullName evidence="2">Nucleotidyltransferase domain-containing protein</fullName>
    </submittedName>
</protein>
<dbReference type="Proteomes" id="UP000322454">
    <property type="component" value="Unassembled WGS sequence"/>
</dbReference>
<evidence type="ECO:0000313" key="3">
    <source>
        <dbReference type="Proteomes" id="UP000322454"/>
    </source>
</evidence>
<accession>A0A520XAB9</accession>